<sequence>IYKVKCTTIYQQDLVQLTYQPSCQQQKRTLVYLTEHSLFDTSITTPIYINMTNEYRARMHKLR</sequence>
<evidence type="ECO:0000313" key="1">
    <source>
        <dbReference type="EnsemblPlants" id="OB03G32010.1"/>
    </source>
</evidence>
<accession>J3LQ75</accession>
<dbReference type="Proteomes" id="UP000006038">
    <property type="component" value="Chromosome 3"/>
</dbReference>
<reference evidence="1" key="1">
    <citation type="journal article" date="2013" name="Nat. Commun.">
        <title>Whole-genome sequencing of Oryza brachyantha reveals mechanisms underlying Oryza genome evolution.</title>
        <authorList>
            <person name="Chen J."/>
            <person name="Huang Q."/>
            <person name="Gao D."/>
            <person name="Wang J."/>
            <person name="Lang Y."/>
            <person name="Liu T."/>
            <person name="Li B."/>
            <person name="Bai Z."/>
            <person name="Luis Goicoechea J."/>
            <person name="Liang C."/>
            <person name="Chen C."/>
            <person name="Zhang W."/>
            <person name="Sun S."/>
            <person name="Liao Y."/>
            <person name="Zhang X."/>
            <person name="Yang L."/>
            <person name="Song C."/>
            <person name="Wang M."/>
            <person name="Shi J."/>
            <person name="Liu G."/>
            <person name="Liu J."/>
            <person name="Zhou H."/>
            <person name="Zhou W."/>
            <person name="Yu Q."/>
            <person name="An N."/>
            <person name="Chen Y."/>
            <person name="Cai Q."/>
            <person name="Wang B."/>
            <person name="Liu B."/>
            <person name="Min J."/>
            <person name="Huang Y."/>
            <person name="Wu H."/>
            <person name="Li Z."/>
            <person name="Zhang Y."/>
            <person name="Yin Y."/>
            <person name="Song W."/>
            <person name="Jiang J."/>
            <person name="Jackson S.A."/>
            <person name="Wing R.A."/>
            <person name="Wang J."/>
            <person name="Chen M."/>
        </authorList>
    </citation>
    <scope>NUCLEOTIDE SEQUENCE [LARGE SCALE GENOMIC DNA]</scope>
    <source>
        <strain evidence="1">cv. IRGC 101232</strain>
    </source>
</reference>
<evidence type="ECO:0000313" key="2">
    <source>
        <dbReference type="Proteomes" id="UP000006038"/>
    </source>
</evidence>
<dbReference type="Gramene" id="OB03G32010.1">
    <property type="protein sequence ID" value="OB03G32010.1"/>
    <property type="gene ID" value="OB03G32010"/>
</dbReference>
<keyword evidence="2" id="KW-1185">Reference proteome</keyword>
<dbReference type="HOGENOM" id="CLU_2892705_0_0_1"/>
<proteinExistence type="predicted"/>
<protein>
    <submittedName>
        <fullName evidence="1">Uncharacterized protein</fullName>
    </submittedName>
</protein>
<name>J3LQ75_ORYBR</name>
<organism evidence="1">
    <name type="scientific">Oryza brachyantha</name>
    <name type="common">malo sina</name>
    <dbReference type="NCBI Taxonomy" id="4533"/>
    <lineage>
        <taxon>Eukaryota</taxon>
        <taxon>Viridiplantae</taxon>
        <taxon>Streptophyta</taxon>
        <taxon>Embryophyta</taxon>
        <taxon>Tracheophyta</taxon>
        <taxon>Spermatophyta</taxon>
        <taxon>Magnoliopsida</taxon>
        <taxon>Liliopsida</taxon>
        <taxon>Poales</taxon>
        <taxon>Poaceae</taxon>
        <taxon>BOP clade</taxon>
        <taxon>Oryzoideae</taxon>
        <taxon>Oryzeae</taxon>
        <taxon>Oryzinae</taxon>
        <taxon>Oryza</taxon>
    </lineage>
</organism>
<dbReference type="EnsemblPlants" id="OB03G32010.1">
    <property type="protein sequence ID" value="OB03G32010.1"/>
    <property type="gene ID" value="OB03G32010"/>
</dbReference>
<dbReference type="AlphaFoldDB" id="J3LQ75"/>
<reference evidence="1" key="2">
    <citation type="submission" date="2013-04" db="UniProtKB">
        <authorList>
            <consortium name="EnsemblPlants"/>
        </authorList>
    </citation>
    <scope>IDENTIFICATION</scope>
</reference>